<dbReference type="Gene3D" id="3.30.300.30">
    <property type="match status" value="1"/>
</dbReference>
<gene>
    <name evidence="2" type="ORF">ABT57_17535</name>
</gene>
<evidence type="ECO:0000313" key="3">
    <source>
        <dbReference type="Proteomes" id="UP000035909"/>
    </source>
</evidence>
<protein>
    <recommendedName>
        <fullName evidence="1">AMP-dependent synthetase/ligase domain-containing protein</fullName>
    </recommendedName>
</protein>
<evidence type="ECO:0000313" key="2">
    <source>
        <dbReference type="EMBL" id="KLV07685.1"/>
    </source>
</evidence>
<feature type="domain" description="AMP-dependent synthetase/ligase" evidence="1">
    <location>
        <begin position="52"/>
        <end position="402"/>
    </location>
</feature>
<dbReference type="InterPro" id="IPR045851">
    <property type="entry name" value="AMP-bd_C_sf"/>
</dbReference>
<dbReference type="InterPro" id="IPR020845">
    <property type="entry name" value="AMP-binding_CS"/>
</dbReference>
<keyword evidence="3" id="KW-1185">Reference proteome</keyword>
<name>A0A0J1H7L6_9GAMM</name>
<dbReference type="STRING" id="320778.ABT57_17535"/>
<dbReference type="Pfam" id="PF00501">
    <property type="entry name" value="AMP-binding"/>
    <property type="match status" value="1"/>
</dbReference>
<reference evidence="2 3" key="1">
    <citation type="submission" date="2015-05" db="EMBL/GenBank/DDBJ databases">
        <title>Photobacterium galathea sp. nov.</title>
        <authorList>
            <person name="Machado H."/>
            <person name="Gram L."/>
        </authorList>
    </citation>
    <scope>NUCLEOTIDE SEQUENCE [LARGE SCALE GENOMIC DNA]</scope>
    <source>
        <strain evidence="2 3">DSM 22954</strain>
    </source>
</reference>
<dbReference type="NCBIfam" id="TIGR01733">
    <property type="entry name" value="AA-adenyl-dom"/>
    <property type="match status" value="1"/>
</dbReference>
<dbReference type="PANTHER" id="PTHR45527">
    <property type="entry name" value="NONRIBOSOMAL PEPTIDE SYNTHETASE"/>
    <property type="match status" value="1"/>
</dbReference>
<evidence type="ECO:0000259" key="1">
    <source>
        <dbReference type="Pfam" id="PF00501"/>
    </source>
</evidence>
<organism evidence="2 3">
    <name type="scientific">Photobacterium ganghwense</name>
    <dbReference type="NCBI Taxonomy" id="320778"/>
    <lineage>
        <taxon>Bacteria</taxon>
        <taxon>Pseudomonadati</taxon>
        <taxon>Pseudomonadota</taxon>
        <taxon>Gammaproteobacteria</taxon>
        <taxon>Vibrionales</taxon>
        <taxon>Vibrionaceae</taxon>
        <taxon>Photobacterium</taxon>
    </lineage>
</organism>
<dbReference type="EMBL" id="LDOU01000016">
    <property type="protein sequence ID" value="KLV07685.1"/>
    <property type="molecule type" value="Genomic_DNA"/>
</dbReference>
<dbReference type="Gene3D" id="3.40.50.12780">
    <property type="entry name" value="N-terminal domain of ligase-like"/>
    <property type="match status" value="1"/>
</dbReference>
<dbReference type="InterPro" id="IPR000873">
    <property type="entry name" value="AMP-dep_synth/lig_dom"/>
</dbReference>
<dbReference type="AlphaFoldDB" id="A0A0J1H7L6"/>
<dbReference type="GO" id="GO:0005737">
    <property type="term" value="C:cytoplasm"/>
    <property type="evidence" value="ECO:0007669"/>
    <property type="project" value="TreeGrafter"/>
</dbReference>
<accession>A0A0J1H7L6</accession>
<dbReference type="PANTHER" id="PTHR45527:SF1">
    <property type="entry name" value="FATTY ACID SYNTHASE"/>
    <property type="match status" value="1"/>
</dbReference>
<comment type="caution">
    <text evidence="2">The sequence shown here is derived from an EMBL/GenBank/DDBJ whole genome shotgun (WGS) entry which is preliminary data.</text>
</comment>
<dbReference type="InterPro" id="IPR010071">
    <property type="entry name" value="AA_adenyl_dom"/>
</dbReference>
<dbReference type="GO" id="GO:0043041">
    <property type="term" value="P:amino acid activation for nonribosomal peptide biosynthetic process"/>
    <property type="evidence" value="ECO:0007669"/>
    <property type="project" value="TreeGrafter"/>
</dbReference>
<dbReference type="GO" id="GO:0031177">
    <property type="term" value="F:phosphopantetheine binding"/>
    <property type="evidence" value="ECO:0007669"/>
    <property type="project" value="TreeGrafter"/>
</dbReference>
<sequence>MLSSLNGRWPMPNLDQTNALSASWCARVSSRDSISSRDLATMLEAALNGAAESGRMAIDFGDASLSYRDLLADTARVKQRLTQAGLTAGCRVGIHLERTPTLIASLLACLFSGMAFVPLDPLFPAGRLRDIAEEAQLDAVLEAGHETGNKAGSEVPAAIGFRCPVVSLDDNKEQTRHRTQQGGVGALTLSPKLRPDTTAYMMFTSGSTGKPKGVVISHQALATFLCAAVARLELDARCHWLLITTIAFDISMLEIFAPLLVGGRLLLTDSEAHKDPHAVAATLAQHPSVNVLQATPTFWRMLVNTGWQGQSGLTALTGGEALDSGLAQQLHSRCEVLWNCYGPTEATVWSLMSTVQPGQPITIGQSLAGYGHLVLDETASPVGEGLEGELCIYGDALSDGYWQRADLTAAQFVVRADGRRYYRTGDKVRRLADDRYQYLGRLDDQVKLRGYRIELGEIEARLRELDGVSDAAVRLEGEGEQAMLVAYLEQDAQAGAPISQEVTRSQGMLRSQGMTRLQLRKALAAHLPGYMIPGRFVWLNSLPKTASGKVDRKRLVAG</sequence>
<dbReference type="OrthoDB" id="5817163at2"/>
<proteinExistence type="predicted"/>
<dbReference type="Proteomes" id="UP000035909">
    <property type="component" value="Unassembled WGS sequence"/>
</dbReference>
<dbReference type="SUPFAM" id="SSF56801">
    <property type="entry name" value="Acetyl-CoA synthetase-like"/>
    <property type="match status" value="1"/>
</dbReference>
<dbReference type="PROSITE" id="PS00455">
    <property type="entry name" value="AMP_BINDING"/>
    <property type="match status" value="1"/>
</dbReference>
<dbReference type="PATRIC" id="fig|320778.3.peg.3813"/>
<dbReference type="InterPro" id="IPR042099">
    <property type="entry name" value="ANL_N_sf"/>
</dbReference>
<dbReference type="GO" id="GO:0044550">
    <property type="term" value="P:secondary metabolite biosynthetic process"/>
    <property type="evidence" value="ECO:0007669"/>
    <property type="project" value="TreeGrafter"/>
</dbReference>